<protein>
    <recommendedName>
        <fullName evidence="2">DYW domain-containing protein</fullName>
    </recommendedName>
</protein>
<evidence type="ECO:0000313" key="4">
    <source>
        <dbReference type="Proteomes" id="UP001172457"/>
    </source>
</evidence>
<feature type="domain" description="DYW" evidence="2">
    <location>
        <begin position="19"/>
        <end position="111"/>
    </location>
</feature>
<reference evidence="3" key="1">
    <citation type="submission" date="2023-03" db="EMBL/GenBank/DDBJ databases">
        <title>Chromosome-scale reference genome and RAD-based genetic map of yellow starthistle (Centaurea solstitialis) reveal putative structural variation and QTLs associated with invader traits.</title>
        <authorList>
            <person name="Reatini B."/>
            <person name="Cang F.A."/>
            <person name="Jiang Q."/>
            <person name="Mckibben M.T.W."/>
            <person name="Barker M.S."/>
            <person name="Rieseberg L.H."/>
            <person name="Dlugosch K.M."/>
        </authorList>
    </citation>
    <scope>NUCLEOTIDE SEQUENCE</scope>
    <source>
        <strain evidence="3">CAN-66</strain>
        <tissue evidence="3">Leaf</tissue>
    </source>
</reference>
<evidence type="ECO:0000313" key="3">
    <source>
        <dbReference type="EMBL" id="KAJ9548432.1"/>
    </source>
</evidence>
<gene>
    <name evidence="3" type="ORF">OSB04_020975</name>
</gene>
<dbReference type="Pfam" id="PF14432">
    <property type="entry name" value="DYW_deaminase"/>
    <property type="match status" value="1"/>
</dbReference>
<keyword evidence="4" id="KW-1185">Reference proteome</keyword>
<dbReference type="EMBL" id="JARYMX010000005">
    <property type="protein sequence ID" value="KAJ9548432.1"/>
    <property type="molecule type" value="Genomic_DNA"/>
</dbReference>
<dbReference type="AlphaFoldDB" id="A0AA38W6E2"/>
<dbReference type="InterPro" id="IPR032867">
    <property type="entry name" value="DYW_dom"/>
</dbReference>
<evidence type="ECO:0000256" key="1">
    <source>
        <dbReference type="ARBA" id="ARBA00006643"/>
    </source>
</evidence>
<organism evidence="3 4">
    <name type="scientific">Centaurea solstitialis</name>
    <name type="common">yellow star-thistle</name>
    <dbReference type="NCBI Taxonomy" id="347529"/>
    <lineage>
        <taxon>Eukaryota</taxon>
        <taxon>Viridiplantae</taxon>
        <taxon>Streptophyta</taxon>
        <taxon>Embryophyta</taxon>
        <taxon>Tracheophyta</taxon>
        <taxon>Spermatophyta</taxon>
        <taxon>Magnoliopsida</taxon>
        <taxon>eudicotyledons</taxon>
        <taxon>Gunneridae</taxon>
        <taxon>Pentapetalae</taxon>
        <taxon>asterids</taxon>
        <taxon>campanulids</taxon>
        <taxon>Asterales</taxon>
        <taxon>Asteraceae</taxon>
        <taxon>Carduoideae</taxon>
        <taxon>Cardueae</taxon>
        <taxon>Centaureinae</taxon>
        <taxon>Centaurea</taxon>
    </lineage>
</organism>
<proteinExistence type="inferred from homology"/>
<sequence length="111" mass="12842">MEEVYDKMDELSIKLKENGYSPDVSRVLYDVDDEQKEKILLGHSEKLALAFGLISSPEGKPIRIMKNLRVCVDCHSFAKVVSRVYEREVFMRDKNRFHHIVGGVCSCGDYW</sequence>
<comment type="similarity">
    <text evidence="1">Belongs to the PPR family. PCMP-H subfamily.</text>
</comment>
<name>A0AA38W6E2_9ASTR</name>
<dbReference type="GO" id="GO:0008270">
    <property type="term" value="F:zinc ion binding"/>
    <property type="evidence" value="ECO:0007669"/>
    <property type="project" value="InterPro"/>
</dbReference>
<evidence type="ECO:0000259" key="2">
    <source>
        <dbReference type="Pfam" id="PF14432"/>
    </source>
</evidence>
<dbReference type="Proteomes" id="UP001172457">
    <property type="component" value="Chromosome 5"/>
</dbReference>
<accession>A0AA38W6E2</accession>
<comment type="caution">
    <text evidence="3">The sequence shown here is derived from an EMBL/GenBank/DDBJ whole genome shotgun (WGS) entry which is preliminary data.</text>
</comment>